<dbReference type="AlphaFoldDB" id="A0A4Q6Y4J6"/>
<dbReference type="Proteomes" id="UP000292085">
    <property type="component" value="Unassembled WGS sequence"/>
</dbReference>
<name>A0A4Q6Y4J6_9SPHN</name>
<organism evidence="5 6">
    <name type="scientific">Sphingomonas populi</name>
    <dbReference type="NCBI Taxonomy" id="2484750"/>
    <lineage>
        <taxon>Bacteria</taxon>
        <taxon>Pseudomonadati</taxon>
        <taxon>Pseudomonadota</taxon>
        <taxon>Alphaproteobacteria</taxon>
        <taxon>Sphingomonadales</taxon>
        <taxon>Sphingomonadaceae</taxon>
        <taxon>Sphingomonas</taxon>
    </lineage>
</organism>
<dbReference type="PROSITE" id="PS51000">
    <property type="entry name" value="HTH_DEOR_2"/>
    <property type="match status" value="1"/>
</dbReference>
<evidence type="ECO:0000256" key="2">
    <source>
        <dbReference type="ARBA" id="ARBA00023015"/>
    </source>
</evidence>
<evidence type="ECO:0000313" key="6">
    <source>
        <dbReference type="Proteomes" id="UP000292085"/>
    </source>
</evidence>
<dbReference type="Gene3D" id="3.30.750.70">
    <property type="entry name" value="4-hydroxybutyrate coenzyme like domains"/>
    <property type="match status" value="1"/>
</dbReference>
<dbReference type="InterPro" id="IPR036390">
    <property type="entry name" value="WH_DNA-bd_sf"/>
</dbReference>
<dbReference type="PANTHER" id="PTHR30363">
    <property type="entry name" value="HTH-TYPE TRANSCRIPTIONAL REGULATOR SRLR-RELATED"/>
    <property type="match status" value="1"/>
</dbReference>
<dbReference type="EMBL" id="SGIS01000011">
    <property type="protein sequence ID" value="RZF64774.1"/>
    <property type="molecule type" value="Genomic_DNA"/>
</dbReference>
<keyword evidence="6" id="KW-1185">Reference proteome</keyword>
<dbReference type="Gene3D" id="1.10.10.10">
    <property type="entry name" value="Winged helix-like DNA-binding domain superfamily/Winged helix DNA-binding domain"/>
    <property type="match status" value="1"/>
</dbReference>
<dbReference type="SMART" id="SM01134">
    <property type="entry name" value="DeoRC"/>
    <property type="match status" value="1"/>
</dbReference>
<feature type="domain" description="HTH deoR-type" evidence="4">
    <location>
        <begin position="10"/>
        <end position="65"/>
    </location>
</feature>
<gene>
    <name evidence="5" type="ORF">EWE75_09155</name>
</gene>
<dbReference type="SUPFAM" id="SSF46785">
    <property type="entry name" value="Winged helix' DNA-binding domain"/>
    <property type="match status" value="1"/>
</dbReference>
<dbReference type="InterPro" id="IPR037171">
    <property type="entry name" value="NagB/RpiA_transferase-like"/>
</dbReference>
<evidence type="ECO:0000256" key="3">
    <source>
        <dbReference type="ARBA" id="ARBA00023163"/>
    </source>
</evidence>
<accession>A0A4Q6Y4J6</accession>
<evidence type="ECO:0000313" key="5">
    <source>
        <dbReference type="EMBL" id="RZF64774.1"/>
    </source>
</evidence>
<dbReference type="InterPro" id="IPR014036">
    <property type="entry name" value="DeoR-like_C"/>
</dbReference>
<evidence type="ECO:0000259" key="4">
    <source>
        <dbReference type="PROSITE" id="PS51000"/>
    </source>
</evidence>
<sequence length="262" mass="27766">MSAIDTDDIVVRRHRRILELARQTGSVSVELLATQLGVTPQTVRRDLNMLASRSMLSRVHGGAVVTSGVDNLDHDARRQVAADAKAGIAAAVARIVPNGASLFINIGTTTEAMARALVDHRDLLVVTNNFNVVDILVDQPSIEVIAAGGRVRRGDRAIVGALAMDFVRAFKVDIALIGASAVDPDGTLLDFDVDEVRVAQTIIAQARSVILGVDRTKFGRAAPVRIAGLDAIDHFVTDRLDDAELAAACAAAGVHVIETEVD</sequence>
<dbReference type="SMART" id="SM00420">
    <property type="entry name" value="HTH_DEOR"/>
    <property type="match status" value="1"/>
</dbReference>
<dbReference type="GO" id="GO:0003700">
    <property type="term" value="F:DNA-binding transcription factor activity"/>
    <property type="evidence" value="ECO:0007669"/>
    <property type="project" value="InterPro"/>
</dbReference>
<dbReference type="RefSeq" id="WP_130156683.1">
    <property type="nucleotide sequence ID" value="NZ_SGIS01000011.1"/>
</dbReference>
<dbReference type="OrthoDB" id="9814815at2"/>
<comment type="caution">
    <text evidence="5">The sequence shown here is derived from an EMBL/GenBank/DDBJ whole genome shotgun (WGS) entry which is preliminary data.</text>
</comment>
<dbReference type="InterPro" id="IPR001034">
    <property type="entry name" value="DeoR_HTH"/>
</dbReference>
<dbReference type="Pfam" id="PF08220">
    <property type="entry name" value="HTH_DeoR"/>
    <property type="match status" value="1"/>
</dbReference>
<dbReference type="PANTHER" id="PTHR30363:SF4">
    <property type="entry name" value="GLYCEROL-3-PHOSPHATE REGULON REPRESSOR"/>
    <property type="match status" value="1"/>
</dbReference>
<keyword evidence="1" id="KW-0678">Repressor</keyword>
<proteinExistence type="predicted"/>
<reference evidence="5 6" key="1">
    <citation type="submission" date="2019-02" db="EMBL/GenBank/DDBJ databases">
        <authorList>
            <person name="Li Y."/>
        </authorList>
    </citation>
    <scope>NUCLEOTIDE SEQUENCE [LARGE SCALE GENOMIC DNA]</scope>
    <source>
        <strain evidence="5 6">3-7</strain>
    </source>
</reference>
<evidence type="ECO:0000256" key="1">
    <source>
        <dbReference type="ARBA" id="ARBA00022491"/>
    </source>
</evidence>
<keyword evidence="2" id="KW-0805">Transcription regulation</keyword>
<protein>
    <submittedName>
        <fullName evidence="5">DeoR/GlpR transcriptional regulator</fullName>
    </submittedName>
</protein>
<keyword evidence="3" id="KW-0804">Transcription</keyword>
<dbReference type="InterPro" id="IPR050313">
    <property type="entry name" value="Carb_Metab_HTH_regulators"/>
</dbReference>
<dbReference type="SUPFAM" id="SSF100950">
    <property type="entry name" value="NagB/RpiA/CoA transferase-like"/>
    <property type="match status" value="1"/>
</dbReference>
<dbReference type="PRINTS" id="PR00037">
    <property type="entry name" value="HTHLACR"/>
</dbReference>
<dbReference type="Pfam" id="PF00455">
    <property type="entry name" value="DeoRC"/>
    <property type="match status" value="1"/>
</dbReference>
<dbReference type="InterPro" id="IPR036388">
    <property type="entry name" value="WH-like_DNA-bd_sf"/>
</dbReference>